<feature type="domain" description="PH" evidence="2">
    <location>
        <begin position="411"/>
        <end position="516"/>
    </location>
</feature>
<sequence>MPGASSSSSENAIILYAKVAVEDQEENIRISSESSNESRNGKPIVSNSNKVGGLKLKGVSNSEQNHTPPEEQRINHTIRKPQNLSMKHSSSSYFKLDSHKQQKRKLEMERAITNRAQSPTNILIASGEAKFLSHFRSEALLQQFNGAQYSESMADFYSLKGILQSENPNSLKGQRNRQEDMNFQSNLIIKKAQRLSPKLPTTSTYNAKPVQKYSHSFLQPSYNHIQSRALSPKSNYQQLNFKNPPMTTTPNHPRKLIAPTSVRMISQTDGLFNVKNVCQDTPDDQQDDTLVEIKVLGETRNTHKLEGISQTKTISTPRKKLDFAYAGESSSPSNNHQRHMSAQRTSQKKRLDCSVGEHQTPFDEEWEYIDNPIIHLSKLQSTPIELEQTLKKDFLPKSSPFKDLSPDESLETMKGWLKRQVPAYFISYKRVYALLHNKKLMLFTSESQEKLELCINFEILLCRLKVIGERQFSIESLVVNREGKASGHAQQVVLEAGCREGMGQWCERVREHIESSRWHQSVNLLGLSFGRLANTGRKSVIKHQVFKSLAESGDLLLFQSKTISSNLQRILTRSKYDHVAMVVRFADGRLVVFESLRETGVGICEWDRFINKKWNELYTRVTFRKLEYKRPQTGFASVLEDFIKQTIGKPFKLNPTKLLRHTNEGDRKDKIKESKGFFCSELVATGYKRLGLLDPTMAASKYWPGDFSGEQQMKLLKGARFGEEQTIDFA</sequence>
<gene>
    <name evidence="3" type="ORF">FGO68_gene10927</name>
</gene>
<dbReference type="InterPro" id="IPR038765">
    <property type="entry name" value="Papain-like_cys_pep_sf"/>
</dbReference>
<evidence type="ECO:0000259" key="2">
    <source>
        <dbReference type="SMART" id="SM00233"/>
    </source>
</evidence>
<dbReference type="OrthoDB" id="289113at2759"/>
<reference evidence="3" key="1">
    <citation type="submission" date="2019-06" db="EMBL/GenBank/DDBJ databases">
        <authorList>
            <person name="Zheng W."/>
        </authorList>
    </citation>
    <scope>NUCLEOTIDE SEQUENCE</scope>
    <source>
        <strain evidence="3">QDHG01</strain>
    </source>
</reference>
<dbReference type="SUPFAM" id="SSF54001">
    <property type="entry name" value="Cysteine proteinases"/>
    <property type="match status" value="1"/>
</dbReference>
<feature type="region of interest" description="Disordered" evidence="1">
    <location>
        <begin position="325"/>
        <end position="354"/>
    </location>
</feature>
<dbReference type="InterPro" id="IPR001849">
    <property type="entry name" value="PH_domain"/>
</dbReference>
<comment type="caution">
    <text evidence="3">The sequence shown here is derived from an EMBL/GenBank/DDBJ whole genome shotgun (WGS) entry which is preliminary data.</text>
</comment>
<proteinExistence type="predicted"/>
<dbReference type="SMART" id="SM00233">
    <property type="entry name" value="PH"/>
    <property type="match status" value="1"/>
</dbReference>
<dbReference type="Gene3D" id="3.90.1720.10">
    <property type="entry name" value="endopeptidase domain like (from Nostoc punctiforme)"/>
    <property type="match status" value="1"/>
</dbReference>
<evidence type="ECO:0000313" key="3">
    <source>
        <dbReference type="EMBL" id="TNV83772.1"/>
    </source>
</evidence>
<dbReference type="Proteomes" id="UP000785679">
    <property type="component" value="Unassembled WGS sequence"/>
</dbReference>
<keyword evidence="4" id="KW-1185">Reference proteome</keyword>
<dbReference type="EMBL" id="RRYP01003476">
    <property type="protein sequence ID" value="TNV83772.1"/>
    <property type="molecule type" value="Genomic_DNA"/>
</dbReference>
<feature type="compositionally biased region" description="Low complexity" evidence="1">
    <location>
        <begin position="29"/>
        <end position="38"/>
    </location>
</feature>
<dbReference type="InterPro" id="IPR011993">
    <property type="entry name" value="PH-like_dom_sf"/>
</dbReference>
<organism evidence="3 4">
    <name type="scientific">Halteria grandinella</name>
    <dbReference type="NCBI Taxonomy" id="5974"/>
    <lineage>
        <taxon>Eukaryota</taxon>
        <taxon>Sar</taxon>
        <taxon>Alveolata</taxon>
        <taxon>Ciliophora</taxon>
        <taxon>Intramacronucleata</taxon>
        <taxon>Spirotrichea</taxon>
        <taxon>Stichotrichia</taxon>
        <taxon>Sporadotrichida</taxon>
        <taxon>Halteriidae</taxon>
        <taxon>Halteria</taxon>
    </lineage>
</organism>
<protein>
    <recommendedName>
        <fullName evidence="2">PH domain-containing protein</fullName>
    </recommendedName>
</protein>
<dbReference type="PANTHER" id="PTHR47112:SF1">
    <property type="entry name" value="PX DOMAIN-CONTAINING PROTEIN"/>
    <property type="match status" value="1"/>
</dbReference>
<evidence type="ECO:0000256" key="1">
    <source>
        <dbReference type="SAM" id="MobiDB-lite"/>
    </source>
</evidence>
<dbReference type="PANTHER" id="PTHR47112">
    <property type="entry name" value="PX DOMAIN-CONTAINING PROTEIN"/>
    <property type="match status" value="1"/>
</dbReference>
<evidence type="ECO:0000313" key="4">
    <source>
        <dbReference type="Proteomes" id="UP000785679"/>
    </source>
</evidence>
<dbReference type="Gene3D" id="2.30.29.30">
    <property type="entry name" value="Pleckstrin-homology domain (PH domain)/Phosphotyrosine-binding domain (PTB)"/>
    <property type="match status" value="1"/>
</dbReference>
<dbReference type="AlphaFoldDB" id="A0A8J8NYK7"/>
<name>A0A8J8NYK7_HALGN</name>
<feature type="region of interest" description="Disordered" evidence="1">
    <location>
        <begin position="25"/>
        <end position="73"/>
    </location>
</feature>
<dbReference type="SUPFAM" id="SSF50729">
    <property type="entry name" value="PH domain-like"/>
    <property type="match status" value="1"/>
</dbReference>
<accession>A0A8J8NYK7</accession>